<feature type="compositionally biased region" description="Basic and acidic residues" evidence="3">
    <location>
        <begin position="384"/>
        <end position="428"/>
    </location>
</feature>
<feature type="compositionally biased region" description="Pro residues" evidence="3">
    <location>
        <begin position="79"/>
        <end position="98"/>
    </location>
</feature>
<dbReference type="PROSITE" id="PS50020">
    <property type="entry name" value="WW_DOMAIN_2"/>
    <property type="match status" value="3"/>
</dbReference>
<dbReference type="Gene3D" id="1.10.10.440">
    <property type="entry name" value="FF domain"/>
    <property type="match status" value="6"/>
</dbReference>
<feature type="compositionally biased region" description="Basic and acidic residues" evidence="3">
    <location>
        <begin position="844"/>
        <end position="856"/>
    </location>
</feature>
<evidence type="ECO:0000256" key="2">
    <source>
        <dbReference type="SAM" id="Coils"/>
    </source>
</evidence>
<keyword evidence="7" id="KW-1185">Reference proteome</keyword>
<feature type="compositionally biased region" description="Basic residues" evidence="3">
    <location>
        <begin position="785"/>
        <end position="796"/>
    </location>
</feature>
<dbReference type="SUPFAM" id="SSF51045">
    <property type="entry name" value="WW domain"/>
    <property type="match status" value="3"/>
</dbReference>
<dbReference type="InterPro" id="IPR057565">
    <property type="entry name" value="WW_TCRG1_3rd"/>
</dbReference>
<dbReference type="Pfam" id="PF00397">
    <property type="entry name" value="WW"/>
    <property type="match status" value="2"/>
</dbReference>
<dbReference type="PANTHER" id="PTHR15377:SF3">
    <property type="entry name" value="WW DOMAIN-CONTAINING PROTEIN"/>
    <property type="match status" value="1"/>
</dbReference>
<dbReference type="EMBL" id="CAJPEX010002772">
    <property type="protein sequence ID" value="CAG0921483.1"/>
    <property type="molecule type" value="Genomic_DNA"/>
</dbReference>
<dbReference type="SMART" id="SM00441">
    <property type="entry name" value="FF"/>
    <property type="match status" value="6"/>
</dbReference>
<name>A0A7R9GG98_9CRUS</name>
<feature type="compositionally biased region" description="Basic and acidic residues" evidence="3">
    <location>
        <begin position="513"/>
        <end position="537"/>
    </location>
</feature>
<dbReference type="InterPro" id="IPR036020">
    <property type="entry name" value="WW_dom_sf"/>
</dbReference>
<feature type="compositionally biased region" description="Gly residues" evidence="3">
    <location>
        <begin position="820"/>
        <end position="832"/>
    </location>
</feature>
<keyword evidence="1" id="KW-0677">Repeat</keyword>
<dbReference type="FunFam" id="2.20.70.10:FF:000049">
    <property type="entry name" value="Transcription elongation regulator 1-like"/>
    <property type="match status" value="1"/>
</dbReference>
<dbReference type="AlphaFoldDB" id="A0A7R9GG98"/>
<dbReference type="OrthoDB" id="63972at2759"/>
<evidence type="ECO:0000259" key="5">
    <source>
        <dbReference type="PROSITE" id="PS51676"/>
    </source>
</evidence>
<feature type="compositionally biased region" description="Low complexity" evidence="3">
    <location>
        <begin position="99"/>
        <end position="108"/>
    </location>
</feature>
<dbReference type="FunFam" id="1.10.10.440:FF:000005">
    <property type="entry name" value="Transcription elongation regulator 1 (CA150)"/>
    <property type="match status" value="1"/>
</dbReference>
<gene>
    <name evidence="6" type="ORF">NMOB1V02_LOCUS8978</name>
</gene>
<feature type="region of interest" description="Disordered" evidence="3">
    <location>
        <begin position="477"/>
        <end position="559"/>
    </location>
</feature>
<feature type="compositionally biased region" description="Basic and acidic residues" evidence="3">
    <location>
        <begin position="774"/>
        <end position="784"/>
    </location>
</feature>
<feature type="compositionally biased region" description="Acidic residues" evidence="3">
    <location>
        <begin position="833"/>
        <end position="843"/>
    </location>
</feature>
<keyword evidence="2" id="KW-0175">Coiled coil</keyword>
<dbReference type="FunFam" id="1.10.10.440:FF:000001">
    <property type="entry name" value="Transcription elongation regulator 1 like"/>
    <property type="match status" value="1"/>
</dbReference>
<evidence type="ECO:0000256" key="3">
    <source>
        <dbReference type="SAM" id="MobiDB-lite"/>
    </source>
</evidence>
<feature type="region of interest" description="Disordered" evidence="3">
    <location>
        <begin position="376"/>
        <end position="438"/>
    </location>
</feature>
<dbReference type="FunFam" id="1.10.10.440:FF:000029">
    <property type="entry name" value="Uncharacterized protein, isoform B"/>
    <property type="match status" value="1"/>
</dbReference>
<evidence type="ECO:0000313" key="6">
    <source>
        <dbReference type="EMBL" id="CAD7281331.1"/>
    </source>
</evidence>
<dbReference type="FunFam" id="1.10.10.440:FF:000006">
    <property type="entry name" value="Transcription elongation regulator 1 (CA150)"/>
    <property type="match status" value="1"/>
</dbReference>
<feature type="domain" description="FF" evidence="5">
    <location>
        <begin position="626"/>
        <end position="681"/>
    </location>
</feature>
<dbReference type="PANTHER" id="PTHR15377">
    <property type="entry name" value="TRANSCRIPTION ELONGATION REGULATOR 1"/>
    <property type="match status" value="1"/>
</dbReference>
<feature type="domain" description="FF" evidence="5">
    <location>
        <begin position="561"/>
        <end position="614"/>
    </location>
</feature>
<dbReference type="PROSITE" id="PS51676">
    <property type="entry name" value="FF"/>
    <property type="match status" value="4"/>
</dbReference>
<feature type="coiled-coil region" evidence="2">
    <location>
        <begin position="668"/>
        <end position="695"/>
    </location>
</feature>
<dbReference type="Proteomes" id="UP000678499">
    <property type="component" value="Unassembled WGS sequence"/>
</dbReference>
<dbReference type="Pfam" id="PF01846">
    <property type="entry name" value="FF"/>
    <property type="match status" value="6"/>
</dbReference>
<dbReference type="GO" id="GO:0070063">
    <property type="term" value="F:RNA polymerase binding"/>
    <property type="evidence" value="ECO:0007669"/>
    <property type="project" value="InterPro"/>
</dbReference>
<organism evidence="6">
    <name type="scientific">Notodromas monacha</name>
    <dbReference type="NCBI Taxonomy" id="399045"/>
    <lineage>
        <taxon>Eukaryota</taxon>
        <taxon>Metazoa</taxon>
        <taxon>Ecdysozoa</taxon>
        <taxon>Arthropoda</taxon>
        <taxon>Crustacea</taxon>
        <taxon>Oligostraca</taxon>
        <taxon>Ostracoda</taxon>
        <taxon>Podocopa</taxon>
        <taxon>Podocopida</taxon>
        <taxon>Cypridocopina</taxon>
        <taxon>Cypridoidea</taxon>
        <taxon>Cyprididae</taxon>
        <taxon>Notodromas</taxon>
    </lineage>
</organism>
<evidence type="ECO:0000259" key="4">
    <source>
        <dbReference type="PROSITE" id="PS50020"/>
    </source>
</evidence>
<proteinExistence type="predicted"/>
<feature type="domain" description="WW" evidence="4">
    <location>
        <begin position="180"/>
        <end position="207"/>
    </location>
</feature>
<feature type="region of interest" description="Disordered" evidence="3">
    <location>
        <begin position="774"/>
        <end position="856"/>
    </location>
</feature>
<dbReference type="InterPro" id="IPR036517">
    <property type="entry name" value="FF_domain_sf"/>
</dbReference>
<feature type="domain" description="WW" evidence="4">
    <location>
        <begin position="326"/>
        <end position="353"/>
    </location>
</feature>
<evidence type="ECO:0000313" key="7">
    <source>
        <dbReference type="Proteomes" id="UP000678499"/>
    </source>
</evidence>
<dbReference type="SMART" id="SM00456">
    <property type="entry name" value="WW"/>
    <property type="match status" value="3"/>
</dbReference>
<feature type="domain" description="WW" evidence="4">
    <location>
        <begin position="438"/>
        <end position="467"/>
    </location>
</feature>
<dbReference type="Pfam" id="PF23517">
    <property type="entry name" value="WW_TCERG1"/>
    <property type="match status" value="1"/>
</dbReference>
<feature type="region of interest" description="Disordered" evidence="3">
    <location>
        <begin position="1065"/>
        <end position="1084"/>
    </location>
</feature>
<dbReference type="InterPro" id="IPR002713">
    <property type="entry name" value="FF_domain"/>
</dbReference>
<accession>A0A7R9GG98</accession>
<feature type="domain" description="FF" evidence="5">
    <location>
        <begin position="717"/>
        <end position="772"/>
    </location>
</feature>
<feature type="region of interest" description="Disordered" evidence="3">
    <location>
        <begin position="224"/>
        <end position="260"/>
    </location>
</feature>
<dbReference type="GO" id="GO:0005634">
    <property type="term" value="C:nucleus"/>
    <property type="evidence" value="ECO:0007669"/>
    <property type="project" value="TreeGrafter"/>
</dbReference>
<sequence>MMNDAPDGENLLGDNGYGDMQDMNGEQPPGVPGGDDYSYDPNYGGPMGGWGPPRGPGPFPPMRGGGPGFRGGFSGGPGGRPPWGPPDGPPRFMPPRGPPMRGGFRPGFRGPPPFPNGGPRFNGPYDNSNWGGPPPHGNMGGGGGGGWNERPDGPAPEEAPVNPLSSLLPPGVDFNTANVWIETKTPEGKCYFYNAKTRETAWEKPQNAHFIQQEELEKVIHQVAQPSQKDGPPGEGKDDGMAMGNGDFGGYGGYQSQQYPGMQPQWGMGPPPGMMGMPPPGGMGMPPPVVAAAVAPPGYSAAALGIDESELVKKLDPEIVAKANEWTEHQSPNGLPYYYNTRTSDSVWDKPPALRDFEAAKMAAIHAMKMMKESGDTDPFLSMKTDHSAEPTEKTKAEPVKMETSSDKAAAEEAKPAQEETKKADKSRPVSSVPVPGTPWCVVWTGDGRMFFYNPSTRSSVWERPNELLNRGEVEKIIAGGPPDKDEVRQPAANTNASDEDEEEDEDEEDEEPTNKKPRLDADVKSAENTGEDKPKTIDIGMQSAIEAESRAAKEREQVPLETRMQQFREMLAEKEVSAFSTWEKELHKIVFDQRYLLLTSKERKAVFEKYVKERAEDERREKKLKMKQKRDDFRTLLEESSLHTKSSFSEFSSKHQKDERYKGIEKMRERESLFNEYIQELRRKEKEDNKAKREKIFFLLKRRVERKYVLFLLSPSEKARKDFLDLLKECTQIDRHSHWADVKRLLDTDARYEAVGSSSLREELFREHVHKLKEERGKDESRREKKSKKKDKKKDRREYDRDEEDEDRKAAKSRKSGGSSSGGGGGGGGGAAEDEENEDGEVSEEREKKLRAEASLRQRELEVQKELEGPMRDRDKEREAYKRDVAVQHFCALLSDLVRGIDLTWHEAKKQLRKDRRWDLAKSLEKEEKEKLYELHIETLTQRKKERFRELLDEVASSDLGITWKEVKRSIKDDPRFTKFALSERKAEREFKDYVRDRINNAKAEFKDLLRETKMITHKCRQSISDNAQHLKDILEVLSNDKRYLVLDRMPEERDAILKDYIEELAAKGPPPPPTASEPTRRK</sequence>
<feature type="compositionally biased region" description="Gly residues" evidence="3">
    <location>
        <begin position="63"/>
        <end position="78"/>
    </location>
</feature>
<feature type="compositionally biased region" description="Acidic residues" evidence="3">
    <location>
        <begin position="498"/>
        <end position="512"/>
    </location>
</feature>
<feature type="domain" description="FF" evidence="5">
    <location>
        <begin position="942"/>
        <end position="998"/>
    </location>
</feature>
<protein>
    <recommendedName>
        <fullName evidence="8">Transcription elongation regulator 1</fullName>
    </recommendedName>
</protein>
<reference evidence="6" key="1">
    <citation type="submission" date="2020-11" db="EMBL/GenBank/DDBJ databases">
        <authorList>
            <person name="Tran Van P."/>
        </authorList>
    </citation>
    <scope>NUCLEOTIDE SEQUENCE</scope>
</reference>
<dbReference type="Gene3D" id="2.20.70.10">
    <property type="match status" value="3"/>
</dbReference>
<feature type="region of interest" description="Disordered" evidence="3">
    <location>
        <begin position="1"/>
        <end position="170"/>
    </location>
</feature>
<feature type="compositionally biased region" description="Basic and acidic residues" evidence="3">
    <location>
        <begin position="548"/>
        <end position="559"/>
    </location>
</feature>
<dbReference type="GO" id="GO:0003712">
    <property type="term" value="F:transcription coregulator activity"/>
    <property type="evidence" value="ECO:0007669"/>
    <property type="project" value="TreeGrafter"/>
</dbReference>
<dbReference type="CDD" id="cd00201">
    <property type="entry name" value="WW"/>
    <property type="match status" value="3"/>
</dbReference>
<evidence type="ECO:0008006" key="8">
    <source>
        <dbReference type="Google" id="ProtNLM"/>
    </source>
</evidence>
<dbReference type="SUPFAM" id="SSF81698">
    <property type="entry name" value="FF domain"/>
    <property type="match status" value="5"/>
</dbReference>
<dbReference type="EMBL" id="OA884809">
    <property type="protein sequence ID" value="CAD7281331.1"/>
    <property type="molecule type" value="Genomic_DNA"/>
</dbReference>
<feature type="compositionally biased region" description="Gly residues" evidence="3">
    <location>
        <begin position="138"/>
        <end position="147"/>
    </location>
</feature>
<evidence type="ECO:0000256" key="1">
    <source>
        <dbReference type="ARBA" id="ARBA00022737"/>
    </source>
</evidence>
<dbReference type="InterPro" id="IPR045148">
    <property type="entry name" value="TCRG1-like"/>
</dbReference>
<dbReference type="InterPro" id="IPR001202">
    <property type="entry name" value="WW_dom"/>
</dbReference>